<dbReference type="CDD" id="cd00082">
    <property type="entry name" value="HisKA"/>
    <property type="match status" value="1"/>
</dbReference>
<dbReference type="InterPro" id="IPR013655">
    <property type="entry name" value="PAS_fold_3"/>
</dbReference>
<dbReference type="InterPro" id="IPR013656">
    <property type="entry name" value="PAS_4"/>
</dbReference>
<dbReference type="SMART" id="SM00091">
    <property type="entry name" value="PAS"/>
    <property type="match status" value="2"/>
</dbReference>
<evidence type="ECO:0000256" key="3">
    <source>
        <dbReference type="ARBA" id="ARBA00022553"/>
    </source>
</evidence>
<gene>
    <name evidence="11" type="ORF">V7S98_01395</name>
</gene>
<dbReference type="EMBL" id="JBBHLC010000002">
    <property type="protein sequence ID" value="MEJ5861871.1"/>
    <property type="molecule type" value="Genomic_DNA"/>
</dbReference>
<dbReference type="InterPro" id="IPR000700">
    <property type="entry name" value="PAS-assoc_C"/>
</dbReference>
<keyword evidence="4" id="KW-0808">Transferase</keyword>
<evidence type="ECO:0000256" key="2">
    <source>
        <dbReference type="ARBA" id="ARBA00012438"/>
    </source>
</evidence>
<feature type="domain" description="Histidine kinase" evidence="7">
    <location>
        <begin position="323"/>
        <end position="547"/>
    </location>
</feature>
<evidence type="ECO:0000256" key="6">
    <source>
        <dbReference type="SAM" id="Coils"/>
    </source>
</evidence>
<dbReference type="Pfam" id="PF00512">
    <property type="entry name" value="HisKA"/>
    <property type="match status" value="1"/>
</dbReference>
<dbReference type="Pfam" id="PF00072">
    <property type="entry name" value="Response_reg"/>
    <property type="match status" value="1"/>
</dbReference>
<evidence type="ECO:0000256" key="5">
    <source>
        <dbReference type="PROSITE-ProRule" id="PRU00169"/>
    </source>
</evidence>
<dbReference type="InterPro" id="IPR000014">
    <property type="entry name" value="PAS"/>
</dbReference>
<dbReference type="InterPro" id="IPR003661">
    <property type="entry name" value="HisK_dim/P_dom"/>
</dbReference>
<evidence type="ECO:0000259" key="7">
    <source>
        <dbReference type="PROSITE" id="PS50109"/>
    </source>
</evidence>
<dbReference type="CDD" id="cd00130">
    <property type="entry name" value="PAS"/>
    <property type="match status" value="2"/>
</dbReference>
<comment type="catalytic activity">
    <reaction evidence="1">
        <text>ATP + protein L-histidine = ADP + protein N-phospho-L-histidine.</text>
        <dbReference type="EC" id="2.7.13.3"/>
    </reaction>
</comment>
<evidence type="ECO:0000259" key="9">
    <source>
        <dbReference type="PROSITE" id="PS50112"/>
    </source>
</evidence>
<feature type="modified residue" description="4-aspartylphosphate" evidence="5">
    <location>
        <position position="620"/>
    </location>
</feature>
<dbReference type="Pfam" id="PF08447">
    <property type="entry name" value="PAS_3"/>
    <property type="match status" value="1"/>
</dbReference>
<feature type="domain" description="Response regulatory" evidence="8">
    <location>
        <begin position="570"/>
        <end position="686"/>
    </location>
</feature>
<dbReference type="SMART" id="SM00086">
    <property type="entry name" value="PAC"/>
    <property type="match status" value="2"/>
</dbReference>
<dbReference type="InterPro" id="IPR036890">
    <property type="entry name" value="HATPase_C_sf"/>
</dbReference>
<dbReference type="Proteomes" id="UP001380290">
    <property type="component" value="Unassembled WGS sequence"/>
</dbReference>
<dbReference type="SMART" id="SM00388">
    <property type="entry name" value="HisKA"/>
    <property type="match status" value="1"/>
</dbReference>
<dbReference type="SUPFAM" id="SSF52172">
    <property type="entry name" value="CheY-like"/>
    <property type="match status" value="1"/>
</dbReference>
<feature type="domain" description="PAC" evidence="10">
    <location>
        <begin position="106"/>
        <end position="158"/>
    </location>
</feature>
<dbReference type="PROSITE" id="PS50112">
    <property type="entry name" value="PAS"/>
    <property type="match status" value="1"/>
</dbReference>
<evidence type="ECO:0000256" key="1">
    <source>
        <dbReference type="ARBA" id="ARBA00000085"/>
    </source>
</evidence>
<dbReference type="Pfam" id="PF02518">
    <property type="entry name" value="HATPase_c"/>
    <property type="match status" value="1"/>
</dbReference>
<evidence type="ECO:0000259" key="10">
    <source>
        <dbReference type="PROSITE" id="PS50113"/>
    </source>
</evidence>
<dbReference type="PROSITE" id="PS50113">
    <property type="entry name" value="PAC"/>
    <property type="match status" value="2"/>
</dbReference>
<dbReference type="PROSITE" id="PS50109">
    <property type="entry name" value="HIS_KIN"/>
    <property type="match status" value="1"/>
</dbReference>
<dbReference type="EC" id="2.7.13.3" evidence="2"/>
<dbReference type="InterPro" id="IPR001789">
    <property type="entry name" value="Sig_transdc_resp-reg_receiver"/>
</dbReference>
<keyword evidence="3 5" id="KW-0597">Phosphoprotein</keyword>
<dbReference type="NCBIfam" id="TIGR00229">
    <property type="entry name" value="sensory_box"/>
    <property type="match status" value="2"/>
</dbReference>
<reference evidence="11 12" key="1">
    <citation type="submission" date="2024-02" db="EMBL/GenBank/DDBJ databases">
        <title>Identification of pathogenicity and growth-promoting function of Pseudomonas putida variant.</title>
        <authorList>
            <person name="Sun J."/>
        </authorList>
    </citation>
    <scope>NUCLEOTIDE SEQUENCE [LARGE SCALE GENOMIC DNA]</scope>
    <source>
        <strain evidence="11 12">A03</strain>
    </source>
</reference>
<comment type="caution">
    <text evidence="11">The sequence shown here is derived from an EMBL/GenBank/DDBJ whole genome shotgun (WGS) entry which is preliminary data.</text>
</comment>
<protein>
    <recommendedName>
        <fullName evidence="2">histidine kinase</fullName>
        <ecNumber evidence="2">2.7.13.3</ecNumber>
    </recommendedName>
</protein>
<dbReference type="PRINTS" id="PR00344">
    <property type="entry name" value="BCTRLSENSOR"/>
</dbReference>
<dbReference type="PROSITE" id="PS50110">
    <property type="entry name" value="RESPONSE_REGULATORY"/>
    <property type="match status" value="1"/>
</dbReference>
<dbReference type="Gene3D" id="3.30.565.10">
    <property type="entry name" value="Histidine kinase-like ATPase, C-terminal domain"/>
    <property type="match status" value="1"/>
</dbReference>
<proteinExistence type="predicted"/>
<feature type="domain" description="PAC" evidence="10">
    <location>
        <begin position="233"/>
        <end position="285"/>
    </location>
</feature>
<keyword evidence="6" id="KW-0175">Coiled coil</keyword>
<dbReference type="SMART" id="SM00387">
    <property type="entry name" value="HATPase_c"/>
    <property type="match status" value="1"/>
</dbReference>
<dbReference type="RefSeq" id="WP_339597994.1">
    <property type="nucleotide sequence ID" value="NZ_JBBHLC010000002.1"/>
</dbReference>
<dbReference type="InterPro" id="IPR036097">
    <property type="entry name" value="HisK_dim/P_sf"/>
</dbReference>
<dbReference type="InterPro" id="IPR035965">
    <property type="entry name" value="PAS-like_dom_sf"/>
</dbReference>
<dbReference type="Gene3D" id="3.30.450.20">
    <property type="entry name" value="PAS domain"/>
    <property type="match status" value="2"/>
</dbReference>
<dbReference type="Gene3D" id="1.10.287.130">
    <property type="match status" value="1"/>
</dbReference>
<dbReference type="Pfam" id="PF08448">
    <property type="entry name" value="PAS_4"/>
    <property type="match status" value="1"/>
</dbReference>
<dbReference type="Gene3D" id="3.40.50.2300">
    <property type="match status" value="1"/>
</dbReference>
<evidence type="ECO:0000313" key="12">
    <source>
        <dbReference type="Proteomes" id="UP001380290"/>
    </source>
</evidence>
<dbReference type="PANTHER" id="PTHR43065">
    <property type="entry name" value="SENSOR HISTIDINE KINASE"/>
    <property type="match status" value="1"/>
</dbReference>
<dbReference type="InterPro" id="IPR005467">
    <property type="entry name" value="His_kinase_dom"/>
</dbReference>
<dbReference type="SUPFAM" id="SSF55785">
    <property type="entry name" value="PYP-like sensor domain (PAS domain)"/>
    <property type="match status" value="2"/>
</dbReference>
<keyword evidence="4" id="KW-0418">Kinase</keyword>
<accession>A0ABU8QMP3</accession>
<dbReference type="SUPFAM" id="SSF55874">
    <property type="entry name" value="ATPase domain of HSP90 chaperone/DNA topoisomerase II/histidine kinase"/>
    <property type="match status" value="1"/>
</dbReference>
<keyword evidence="12" id="KW-1185">Reference proteome</keyword>
<dbReference type="InterPro" id="IPR003594">
    <property type="entry name" value="HATPase_dom"/>
</dbReference>
<dbReference type="SMART" id="SM00448">
    <property type="entry name" value="REC"/>
    <property type="match status" value="1"/>
</dbReference>
<evidence type="ECO:0000256" key="4">
    <source>
        <dbReference type="ARBA" id="ARBA00022777"/>
    </source>
</evidence>
<sequence length="690" mass="73898">MEQQRIARPDQAVAASQPAPVQAFAVDAAERLQLALDAGAIIGTWVWDVANDCVTADERFSRSFGLPAERCLAGIPIAEAFVSIHGDDRERVSQAIDQALARGGPFRCEYRVRQEDGYYRWVEASGRVELDAQGRAVRFPGILMDIESRRDAQAERDRMSALLRTFTEAVPGVVYAKDRDGRMLVANHGATQLIGKPPQFYIGKTDLEFLEDKAQARQIMETDQRIMAGGKTVQVEEQVDMPDGSAACWLSVKAPLFNDAGEVVGLIGSSIDVTARKQAEAELRELNQTLETRISEAIAERENAEAALRQAQKMEAVGQLTGGIAHDFNNLLAGIAGSLDLMRLRLKQGRTEDLERYLAVAHGATQRAASLTHRLLAFARRQTLIPEPTDVNALIDGMEELIRRTVGPSVAINVERGTSHSTCLVDPTQLENALLNLCINARDALVGGGHITISTVEHSFAEQPPADGELAAGRYLTVCVADDGVGMDSATLGKVFEPFFTTKPVGAGTGLGLSMVYGFAKQSGGRVRIASQPGQGTRVYLDLPSHSQPCTPAAQTLASSETAKPAPGTTVLVVDDEASVRLFVSEALNELGYVVIEAADSLAGLQLLRSDTRIDLLITDIGLPGGVDGRKMAHAGCSARPSLPVLFMTGYAEPQPADACILPGPTAVLTKPFSLEGLLGGIKKLTPSTD</sequence>
<feature type="domain" description="PAS" evidence="9">
    <location>
        <begin position="159"/>
        <end position="230"/>
    </location>
</feature>
<dbReference type="InterPro" id="IPR004358">
    <property type="entry name" value="Sig_transdc_His_kin-like_C"/>
</dbReference>
<name>A0ABU8QMP3_9PSED</name>
<evidence type="ECO:0000259" key="8">
    <source>
        <dbReference type="PROSITE" id="PS50110"/>
    </source>
</evidence>
<feature type="coiled-coil region" evidence="6">
    <location>
        <begin position="276"/>
        <end position="314"/>
    </location>
</feature>
<organism evidence="11 12">
    <name type="scientific">Pseudomonas farsensis</name>
    <dbReference type="NCBI Taxonomy" id="2745492"/>
    <lineage>
        <taxon>Bacteria</taxon>
        <taxon>Pseudomonadati</taxon>
        <taxon>Pseudomonadota</taxon>
        <taxon>Gammaproteobacteria</taxon>
        <taxon>Pseudomonadales</taxon>
        <taxon>Pseudomonadaceae</taxon>
        <taxon>Pseudomonas</taxon>
    </lineage>
</organism>
<dbReference type="InterPro" id="IPR001610">
    <property type="entry name" value="PAC"/>
</dbReference>
<dbReference type="PANTHER" id="PTHR43065:SF42">
    <property type="entry name" value="TWO-COMPONENT SENSOR PPRA"/>
    <property type="match status" value="1"/>
</dbReference>
<dbReference type="InterPro" id="IPR011006">
    <property type="entry name" value="CheY-like_superfamily"/>
</dbReference>
<dbReference type="SUPFAM" id="SSF47384">
    <property type="entry name" value="Homodimeric domain of signal transducing histidine kinase"/>
    <property type="match status" value="1"/>
</dbReference>
<evidence type="ECO:0000313" key="11">
    <source>
        <dbReference type="EMBL" id="MEJ5861871.1"/>
    </source>
</evidence>